<keyword evidence="2" id="KW-1185">Reference proteome</keyword>
<organism evidence="1 2">
    <name type="scientific">Polarella glacialis</name>
    <name type="common">Dinoflagellate</name>
    <dbReference type="NCBI Taxonomy" id="89957"/>
    <lineage>
        <taxon>Eukaryota</taxon>
        <taxon>Sar</taxon>
        <taxon>Alveolata</taxon>
        <taxon>Dinophyceae</taxon>
        <taxon>Suessiales</taxon>
        <taxon>Suessiaceae</taxon>
        <taxon>Polarella</taxon>
    </lineage>
</organism>
<evidence type="ECO:0000313" key="1">
    <source>
        <dbReference type="EMBL" id="CAE8636728.1"/>
    </source>
</evidence>
<gene>
    <name evidence="1" type="ORF">PGLA1383_LOCUS52135</name>
</gene>
<name>A0A813HFI1_POLGL</name>
<dbReference type="AlphaFoldDB" id="A0A813HFI1"/>
<protein>
    <submittedName>
        <fullName evidence="1">Uncharacterized protein</fullName>
    </submittedName>
</protein>
<proteinExistence type="predicted"/>
<reference evidence="1" key="1">
    <citation type="submission" date="2021-02" db="EMBL/GenBank/DDBJ databases">
        <authorList>
            <person name="Dougan E. K."/>
            <person name="Rhodes N."/>
            <person name="Thang M."/>
            <person name="Chan C."/>
        </authorList>
    </citation>
    <scope>NUCLEOTIDE SEQUENCE</scope>
</reference>
<sequence length="414" mass="46779">MAVHPIQKLPHQFAQFLNSGEASQFLCTCKATRGILSDFELDSYITEWTVDSQEHIAFRSLKDLMKRSGYSLHIARSGAQHKVFVLPADLRAEANQHHGDVSWYNRNSATVCRETDIDTIVTKLERWLERRAKKDQGVSMTSSQGSLHSHELLSEQEVGALQQMRVVSVSELGSELDELANPSSQVRSLELGSASVYLILLDLRFLLVDYNWPNRHIEVTRMYQGADTLVRMLLKGQSDGICQLGFYTPLWRGNAVKVCGHILREATGMPWLADPVGQAFLCPEESLGQKQQVWLFAGDNTEVHPSRVNKDGRPLHMKTLDSIWSQSEVLGRTLRSANTSSGSLPAACHTFHAANTIYVTCSTDWMHESHHRNLLVFSRKHPDLRPMQSYLSELLITRPADVRAYMDQHKCNVE</sequence>
<comment type="caution">
    <text evidence="1">The sequence shown here is derived from an EMBL/GenBank/DDBJ whole genome shotgun (WGS) entry which is preliminary data.</text>
</comment>
<dbReference type="EMBL" id="CAJNNV010031539">
    <property type="protein sequence ID" value="CAE8636728.1"/>
    <property type="molecule type" value="Genomic_DNA"/>
</dbReference>
<accession>A0A813HFI1</accession>
<dbReference type="Proteomes" id="UP000654075">
    <property type="component" value="Unassembled WGS sequence"/>
</dbReference>
<evidence type="ECO:0000313" key="2">
    <source>
        <dbReference type="Proteomes" id="UP000654075"/>
    </source>
</evidence>